<evidence type="ECO:0000256" key="1">
    <source>
        <dbReference type="SAM" id="MobiDB-lite"/>
    </source>
</evidence>
<dbReference type="InterPro" id="IPR032675">
    <property type="entry name" value="LRR_dom_sf"/>
</dbReference>
<dbReference type="EMBL" id="LCWV01000004">
    <property type="protein sequence ID" value="PWI73599.1"/>
    <property type="molecule type" value="Genomic_DNA"/>
</dbReference>
<name>A0A2U3EGG3_PURLI</name>
<evidence type="ECO:0000313" key="2">
    <source>
        <dbReference type="EMBL" id="PWI73599.1"/>
    </source>
</evidence>
<feature type="region of interest" description="Disordered" evidence="1">
    <location>
        <begin position="574"/>
        <end position="613"/>
    </location>
</feature>
<gene>
    <name evidence="2" type="ORF">PCL_08875</name>
</gene>
<proteinExistence type="predicted"/>
<dbReference type="SUPFAM" id="SSF52047">
    <property type="entry name" value="RNI-like"/>
    <property type="match status" value="1"/>
</dbReference>
<evidence type="ECO:0000313" key="3">
    <source>
        <dbReference type="Proteomes" id="UP000245956"/>
    </source>
</evidence>
<reference evidence="2 3" key="1">
    <citation type="journal article" date="2016" name="Front. Microbiol.">
        <title>Genome and transcriptome sequences reveal the specific parasitism of the nematophagous Purpureocillium lilacinum 36-1.</title>
        <authorList>
            <person name="Xie J."/>
            <person name="Li S."/>
            <person name="Mo C."/>
            <person name="Xiao X."/>
            <person name="Peng D."/>
            <person name="Wang G."/>
            <person name="Xiao Y."/>
        </authorList>
    </citation>
    <scope>NUCLEOTIDE SEQUENCE [LARGE SCALE GENOMIC DNA]</scope>
    <source>
        <strain evidence="2 3">36-1</strain>
    </source>
</reference>
<comment type="caution">
    <text evidence="2">The sequence shown here is derived from an EMBL/GenBank/DDBJ whole genome shotgun (WGS) entry which is preliminary data.</text>
</comment>
<dbReference type="AlphaFoldDB" id="A0A2U3EGG3"/>
<protein>
    <submittedName>
        <fullName evidence="2">Leucine rich repeat domain containing protein</fullName>
    </submittedName>
</protein>
<dbReference type="Gene3D" id="3.80.10.10">
    <property type="entry name" value="Ribonuclease Inhibitor"/>
    <property type="match status" value="1"/>
</dbReference>
<accession>A0A2U3EGG3</accession>
<organism evidence="2 3">
    <name type="scientific">Purpureocillium lilacinum</name>
    <name type="common">Paecilomyces lilacinus</name>
    <dbReference type="NCBI Taxonomy" id="33203"/>
    <lineage>
        <taxon>Eukaryota</taxon>
        <taxon>Fungi</taxon>
        <taxon>Dikarya</taxon>
        <taxon>Ascomycota</taxon>
        <taxon>Pezizomycotina</taxon>
        <taxon>Sordariomycetes</taxon>
        <taxon>Hypocreomycetidae</taxon>
        <taxon>Hypocreales</taxon>
        <taxon>Ophiocordycipitaceae</taxon>
        <taxon>Purpureocillium</taxon>
    </lineage>
</organism>
<dbReference type="Proteomes" id="UP000245956">
    <property type="component" value="Unassembled WGS sequence"/>
</dbReference>
<sequence length="805" mass="88022">MVPLPSYKEATAKPDWLRLVAPYVRFDDYRSLCLVNRRSWRIFAPCLWADLLRAVRRAGLDPGDDLAWWFDFVFNKLDRVAPATRSLVRVLDARDFAKDAYHFASDGGAGSLGESFARALELLPNANSILLDGHADLDAAFLVHSLSASPQHRPRLLSVAGCPKHLPASFFTSSCIQKLVYLDVSEVPGSVQPLLQAEVLPNLRVLKLRSREIDDATLEALLAKFRLRLWSLDLAGNKLTDATIEMLASWSLPRGALQSDGPFRVQGSLRALAHGTPGYGQFVTIDESQWSASFSHPERYFVDAPVYVADVGQEQLRPARPDGVVHVRSDSAEASARILSKNEADWEVDDYCQTRGLTHISLSNTRVSSFGIQKLLRVSSGHLEELACSFMPLLPIAAPVSKFWPKSAMLHGILGSAHLFRPAYSCSLRSLKMHHSLVTNVPALEIDGFSAIARDYLAEAAILERVDQAYPQVFVPDMNPRLTSLTLTGIPRRSSGPLVQRLIRFLELLSRQERAIQDASAIASPWRGPGLLQGLRHLALEFEPDTMDDGFSATEDLDAEELMDAGDTGFSFFNETPTGERRRTSTAVGPPVADGVHSEAVPAGTHPSGAEQDTRNFIKYDGEWNGEVFSLPVWVGPTRGANEVLDEYRRLVMGDGLRDGVGPATPGQILAGAPEGSFVFHVAWCAAVMPRQLSPPGRDVLAGMKDVLAELRTYRLAGRASYAKLQQSVGTGIPVPLGEPHFFWTGTLKVSTSAPQPNFASQIPQRHTAFADRFPRVAAQSHKAAVPAAAFSQTSEEAVTGPMNG</sequence>